<dbReference type="RefSeq" id="WP_377280604.1">
    <property type="nucleotide sequence ID" value="NZ_JBHRSI010000001.1"/>
</dbReference>
<evidence type="ECO:0000259" key="2">
    <source>
        <dbReference type="Pfam" id="PF13763"/>
    </source>
</evidence>
<protein>
    <submittedName>
        <fullName evidence="3">DUF4167 domain-containing protein</fullName>
    </submittedName>
</protein>
<evidence type="ECO:0000313" key="4">
    <source>
        <dbReference type="Proteomes" id="UP001597237"/>
    </source>
</evidence>
<feature type="compositionally biased region" description="Basic and acidic residues" evidence="1">
    <location>
        <begin position="247"/>
        <end position="262"/>
    </location>
</feature>
<accession>A0ABW4MWH3</accession>
<comment type="caution">
    <text evidence="3">The sequence shown here is derived from an EMBL/GenBank/DDBJ whole genome shotgun (WGS) entry which is preliminary data.</text>
</comment>
<dbReference type="Proteomes" id="UP001597237">
    <property type="component" value="Unassembled WGS sequence"/>
</dbReference>
<name>A0ABW4MWH3_9CAUL</name>
<feature type="compositionally biased region" description="Basic and acidic residues" evidence="1">
    <location>
        <begin position="134"/>
        <end position="233"/>
    </location>
</feature>
<keyword evidence="4" id="KW-1185">Reference proteome</keyword>
<feature type="compositionally biased region" description="Low complexity" evidence="1">
    <location>
        <begin position="113"/>
        <end position="127"/>
    </location>
</feature>
<dbReference type="InterPro" id="IPR025430">
    <property type="entry name" value="DUF4167"/>
</dbReference>
<gene>
    <name evidence="3" type="ORF">ACFSC0_02940</name>
</gene>
<evidence type="ECO:0000256" key="1">
    <source>
        <dbReference type="SAM" id="MobiDB-lite"/>
    </source>
</evidence>
<feature type="region of interest" description="Disordered" evidence="1">
    <location>
        <begin position="1"/>
        <end position="45"/>
    </location>
</feature>
<dbReference type="Pfam" id="PF13763">
    <property type="entry name" value="DUF4167"/>
    <property type="match status" value="1"/>
</dbReference>
<feature type="domain" description="DUF4167" evidence="2">
    <location>
        <begin position="11"/>
        <end position="88"/>
    </location>
</feature>
<organism evidence="3 4">
    <name type="scientific">Phenylobacterium terrae</name>
    <dbReference type="NCBI Taxonomy" id="2665495"/>
    <lineage>
        <taxon>Bacteria</taxon>
        <taxon>Pseudomonadati</taxon>
        <taxon>Pseudomonadota</taxon>
        <taxon>Alphaproteobacteria</taxon>
        <taxon>Caulobacterales</taxon>
        <taxon>Caulobacteraceae</taxon>
        <taxon>Phenylobacterium</taxon>
    </lineage>
</organism>
<proteinExistence type="predicted"/>
<reference evidence="4" key="1">
    <citation type="journal article" date="2019" name="Int. J. Syst. Evol. Microbiol.">
        <title>The Global Catalogue of Microorganisms (GCM) 10K type strain sequencing project: providing services to taxonomists for standard genome sequencing and annotation.</title>
        <authorList>
            <consortium name="The Broad Institute Genomics Platform"/>
            <consortium name="The Broad Institute Genome Sequencing Center for Infectious Disease"/>
            <person name="Wu L."/>
            <person name="Ma J."/>
        </authorList>
    </citation>
    <scope>NUCLEOTIDE SEQUENCE [LARGE SCALE GENOMIC DNA]</scope>
    <source>
        <strain evidence="4">DFY28</strain>
    </source>
</reference>
<evidence type="ECO:0000313" key="3">
    <source>
        <dbReference type="EMBL" id="MFD1782337.1"/>
    </source>
</evidence>
<dbReference type="EMBL" id="JBHUEY010000001">
    <property type="protein sequence ID" value="MFD1782337.1"/>
    <property type="molecule type" value="Genomic_DNA"/>
</dbReference>
<feature type="region of interest" description="Disordered" evidence="1">
    <location>
        <begin position="93"/>
        <end position="317"/>
    </location>
</feature>
<sequence length="317" mass="35612">MRDFKGMKRQRGRNRGGGGGGKPQQNANRAFDSNGPDGVKVRGNAQHVFEKYQQLARDAGSAGDRVLAENYLQHAEHYFRLLRAMQPQRSASEILGRDQFTSGIDIDFEDESGAQANAEADAAQEGAEATEADGDGRERGGWQGRDRDGRDREGRDRDGRDRDGRDRDRGERDERRGDRFEGRRDRGERDDRPRDDRSRDRFEGRRDRDDRDRGDRDRGGERRERSDRPERDPLPVTEPQATPLVAAEERPSPMLRDAEGGESHAPAFLQSSVAPRAETPEAEEGAAPAKRPRRRRAPRSFEAGSEGAPPTTEAEEV</sequence>